<reference evidence="1 2" key="1">
    <citation type="submission" date="2016-10" db="EMBL/GenBank/DDBJ databases">
        <authorList>
            <person name="de Groot N.N."/>
        </authorList>
    </citation>
    <scope>NUCLEOTIDE SEQUENCE [LARGE SCALE GENOMIC DNA]</scope>
    <source>
        <strain evidence="1 2">DSM 44149</strain>
    </source>
</reference>
<dbReference type="EMBL" id="LT629701">
    <property type="protein sequence ID" value="SDN33191.1"/>
    <property type="molecule type" value="Genomic_DNA"/>
</dbReference>
<keyword evidence="2" id="KW-1185">Reference proteome</keyword>
<sequence length="216" mass="24225">MGTVLWIGGAQWAGKTTVARILAERFGLTAYHYDFHDARGHLDRAMANALRYPHRNAAVNDSPDEQWVQRSPERMAADCLRGFTERFDMALDDLRALSTTRPLIAEGWGLRPELVATRVTAPDQAVFLVPSEEFRQHQLRELDRARSLAIGHLAVEVSDPVLAQANRVARDRLLAEDAVRSARLCGFRVITVDGRLGAGGVADEVQEHFRKHLPRR</sequence>
<dbReference type="Gene3D" id="3.40.50.300">
    <property type="entry name" value="P-loop containing nucleotide triphosphate hydrolases"/>
    <property type="match status" value="1"/>
</dbReference>
<dbReference type="RefSeq" id="WP_043810611.1">
    <property type="nucleotide sequence ID" value="NZ_JOEF01000003.1"/>
</dbReference>
<gene>
    <name evidence="1" type="ORF">SAMN04489726_6093</name>
</gene>
<organism evidence="1 2">
    <name type="scientific">Allokutzneria albata</name>
    <name type="common">Kibdelosporangium albatum</name>
    <dbReference type="NCBI Taxonomy" id="211114"/>
    <lineage>
        <taxon>Bacteria</taxon>
        <taxon>Bacillati</taxon>
        <taxon>Actinomycetota</taxon>
        <taxon>Actinomycetes</taxon>
        <taxon>Pseudonocardiales</taxon>
        <taxon>Pseudonocardiaceae</taxon>
        <taxon>Allokutzneria</taxon>
    </lineage>
</organism>
<dbReference type="eggNOG" id="COG2074">
    <property type="taxonomic scope" value="Bacteria"/>
</dbReference>
<name>A0A1H0AIJ7_ALLAB</name>
<dbReference type="OrthoDB" id="3820382at2"/>
<dbReference type="SUPFAM" id="SSF52540">
    <property type="entry name" value="P-loop containing nucleoside triphosphate hydrolases"/>
    <property type="match status" value="1"/>
</dbReference>
<dbReference type="AlphaFoldDB" id="A0A1H0AIJ7"/>
<accession>A0A1H0AIJ7</accession>
<evidence type="ECO:0000313" key="1">
    <source>
        <dbReference type="EMBL" id="SDN33191.1"/>
    </source>
</evidence>
<proteinExistence type="predicted"/>
<dbReference type="InterPro" id="IPR027417">
    <property type="entry name" value="P-loop_NTPase"/>
</dbReference>
<protein>
    <recommendedName>
        <fullName evidence="3">Cytidylate kinase</fullName>
    </recommendedName>
</protein>
<evidence type="ECO:0008006" key="3">
    <source>
        <dbReference type="Google" id="ProtNLM"/>
    </source>
</evidence>
<evidence type="ECO:0000313" key="2">
    <source>
        <dbReference type="Proteomes" id="UP000183376"/>
    </source>
</evidence>
<dbReference type="Proteomes" id="UP000183376">
    <property type="component" value="Chromosome I"/>
</dbReference>
<dbReference type="STRING" id="211114.SAMN04489726_6093"/>